<evidence type="ECO:0000313" key="2">
    <source>
        <dbReference type="Proteomes" id="UP000814033"/>
    </source>
</evidence>
<accession>A0ACB8RFK7</accession>
<dbReference type="EMBL" id="MU276052">
    <property type="protein sequence ID" value="KAI0042685.1"/>
    <property type="molecule type" value="Genomic_DNA"/>
</dbReference>
<sequence length="1046" mass="116683">MTPSSLESFVQHTYPGWDVGTHGFVDAEVFQVLPRMHRLRLDLRNPAAPMRNSQPNQLDITLSGALQQKLRFSVGERLQLALEDGAFKCLEKPPAAKVLPLELQFSDTIKFKALSRVSGYRDGEIVYVRCKRAKRSKPPPPLPEDGDDGDDMDWFATPAASSESDACTAVSDGRVSPSTSARSPTLARSSPSHAYTIPKAHALPVTPETSNSPSAEPVHVPQPRNSSMVRQIVQEKKSGKRPGAPLEDIRPTKLARTSHPQTSAATTEHTRAPAVPKRLSKREKKRLAAEEKKGAACRASPPPASVERMDIGAIFRGETAMPVNTLTQGDPDHSPPSFPKPPASAVKPVEEKPVEKLEPEDPDLRMKAGLVTPEARYSPLSELKKNVSVSIIAVVTSSREISTTRTGDLSQGLAVMDPSNLEEWGGCLYTLGGGMKINMFTKLHAAWLPTPKVGDIIITRMLKVVSYNGNLSATAYPNVLRWAIYDPSTRTLSHGDRGSAPEAERAADGDGFLQSPFLQVGPAEVRYCEQLARWWQAVQKARVERVGQHVQIGDDGNAQMLDAAPARAKPVERQHRLMSDINPNDHRRWFDCVVEVLHGHANNQSDIYSVYVTDYTRRDGLLIDPGSWCPSGLAEKVFRIEMWREAASFARTMQPGEYWSLKNVRVKMAPAGYLEGTFSEVKKAVKLEPRQAEHVSNLKSLLERKSEWEKTCLGPHRFPHKLFSDIEPSEFFDCTVEILRVVHEGFKSTIYVTDYTKRTDLSDPPVAGTWTDGLDGFIVRIELKDKQMEVSKEMKAGMFFRIKHLRLMGKTSAYGKLVGQLGGPDRLMDKLNGLTVKDEHLAAMLVRKEERRVRPARGSPSTSPAEPVKEKEKTLSQLRKGFSTIKEIIESKDNRRRFRVHAKVVGFGPQLRLKDALIRVCDKCDEEIPSKQVACVKCNDFNWKHVRYQFLLFFRLEDESSETIDVYVDDKFSALAGLDPAELANDPDLGGTLAERLEPYLGNLVEWHEGILRDEEIPLRTQAVDLTVLSWDIPGSDLLQRAYCLR</sequence>
<reference evidence="1" key="1">
    <citation type="submission" date="2021-02" db="EMBL/GenBank/DDBJ databases">
        <authorList>
            <consortium name="DOE Joint Genome Institute"/>
            <person name="Ahrendt S."/>
            <person name="Looney B.P."/>
            <person name="Miyauchi S."/>
            <person name="Morin E."/>
            <person name="Drula E."/>
            <person name="Courty P.E."/>
            <person name="Chicoki N."/>
            <person name="Fauchery L."/>
            <person name="Kohler A."/>
            <person name="Kuo A."/>
            <person name="Labutti K."/>
            <person name="Pangilinan J."/>
            <person name="Lipzen A."/>
            <person name="Riley R."/>
            <person name="Andreopoulos W."/>
            <person name="He G."/>
            <person name="Johnson J."/>
            <person name="Barry K.W."/>
            <person name="Grigoriev I.V."/>
            <person name="Nagy L."/>
            <person name="Hibbett D."/>
            <person name="Henrissat B."/>
            <person name="Matheny P.B."/>
            <person name="Labbe J."/>
            <person name="Martin F."/>
        </authorList>
    </citation>
    <scope>NUCLEOTIDE SEQUENCE</scope>
    <source>
        <strain evidence="1">FP105234-sp</strain>
    </source>
</reference>
<organism evidence="1 2">
    <name type="scientific">Auriscalpium vulgare</name>
    <dbReference type="NCBI Taxonomy" id="40419"/>
    <lineage>
        <taxon>Eukaryota</taxon>
        <taxon>Fungi</taxon>
        <taxon>Dikarya</taxon>
        <taxon>Basidiomycota</taxon>
        <taxon>Agaricomycotina</taxon>
        <taxon>Agaricomycetes</taxon>
        <taxon>Russulales</taxon>
        <taxon>Auriscalpiaceae</taxon>
        <taxon>Auriscalpium</taxon>
    </lineage>
</organism>
<dbReference type="Proteomes" id="UP000814033">
    <property type="component" value="Unassembled WGS sequence"/>
</dbReference>
<comment type="caution">
    <text evidence="1">The sequence shown here is derived from an EMBL/GenBank/DDBJ whole genome shotgun (WGS) entry which is preliminary data.</text>
</comment>
<reference evidence="1" key="2">
    <citation type="journal article" date="2022" name="New Phytol.">
        <title>Evolutionary transition to the ectomycorrhizal habit in the genomes of a hyperdiverse lineage of mushroom-forming fungi.</title>
        <authorList>
            <person name="Looney B."/>
            <person name="Miyauchi S."/>
            <person name="Morin E."/>
            <person name="Drula E."/>
            <person name="Courty P.E."/>
            <person name="Kohler A."/>
            <person name="Kuo A."/>
            <person name="LaButti K."/>
            <person name="Pangilinan J."/>
            <person name="Lipzen A."/>
            <person name="Riley R."/>
            <person name="Andreopoulos W."/>
            <person name="He G."/>
            <person name="Johnson J."/>
            <person name="Nolan M."/>
            <person name="Tritt A."/>
            <person name="Barry K.W."/>
            <person name="Grigoriev I.V."/>
            <person name="Nagy L.G."/>
            <person name="Hibbett D."/>
            <person name="Henrissat B."/>
            <person name="Matheny P.B."/>
            <person name="Labbe J."/>
            <person name="Martin F.M."/>
        </authorList>
    </citation>
    <scope>NUCLEOTIDE SEQUENCE</scope>
    <source>
        <strain evidence="1">FP105234-sp</strain>
    </source>
</reference>
<keyword evidence="2" id="KW-1185">Reference proteome</keyword>
<gene>
    <name evidence="1" type="ORF">FA95DRAFT_1682384</name>
</gene>
<evidence type="ECO:0000313" key="1">
    <source>
        <dbReference type="EMBL" id="KAI0042685.1"/>
    </source>
</evidence>
<protein>
    <submittedName>
        <fullName evidence="1">Uncharacterized protein</fullName>
    </submittedName>
</protein>
<name>A0ACB8RFK7_9AGAM</name>
<proteinExistence type="predicted"/>